<evidence type="ECO:0000256" key="1">
    <source>
        <dbReference type="SAM" id="Coils"/>
    </source>
</evidence>
<evidence type="ECO:0008006" key="5">
    <source>
        <dbReference type="Google" id="ProtNLM"/>
    </source>
</evidence>
<evidence type="ECO:0000256" key="2">
    <source>
        <dbReference type="SAM" id="MobiDB-lite"/>
    </source>
</evidence>
<dbReference type="EMBL" id="CAJMXA010004171">
    <property type="protein sequence ID" value="CAE6536409.1"/>
    <property type="molecule type" value="Genomic_DNA"/>
</dbReference>
<gene>
    <name evidence="3" type="ORF">RDB_LOCUS180542</name>
</gene>
<name>A0A8H3HQ03_9AGAM</name>
<sequence>MSSDEVYSPPELPQHLKHICDLKPIVGAPSDEELVGIHAVIQVANKVIDVHGVGDSALLFRLSEHLFDAQMARYRVKYLGAIFPEARGMTYTPPPLPVHVSIRLEPVSGVPSEHQVIRVQDAIRAYQQFSNVSSMFDPRVNLELSEHLFDIQMAKHMQRVRQSRSSPPSCGIPRSSILERATAVTKESDTATNNTGSGADVPELARTGRVEQDAGILDAVEKSNRLAEQANQLAERANLLIQRSNELMERSNEPVDHSNKLAERFNELVGRLNEQFERSNKHAEELIKPVEKFEDTLRNTNRVLSRIQHAIIRSNKGNTVSALDCLTNEKGETPAVARTTGKYTFADFSKRADSNPLPVIINGVLQNASIPNIRLAGFLQFYEIGSELRDPSGNKLLEGKHDRALTRLSEYLSSCLG</sequence>
<evidence type="ECO:0000313" key="3">
    <source>
        <dbReference type="EMBL" id="CAE6536409.1"/>
    </source>
</evidence>
<evidence type="ECO:0000313" key="4">
    <source>
        <dbReference type="Proteomes" id="UP000663853"/>
    </source>
</evidence>
<feature type="region of interest" description="Disordered" evidence="2">
    <location>
        <begin position="182"/>
        <end position="201"/>
    </location>
</feature>
<accession>A0A8H3HQ03</accession>
<dbReference type="Proteomes" id="UP000663853">
    <property type="component" value="Unassembled WGS sequence"/>
</dbReference>
<dbReference type="AlphaFoldDB" id="A0A8H3HQ03"/>
<proteinExistence type="predicted"/>
<keyword evidence="1" id="KW-0175">Coiled coil</keyword>
<protein>
    <recommendedName>
        <fullName evidence="5">Laminin domain protein</fullName>
    </recommendedName>
</protein>
<feature type="coiled-coil region" evidence="1">
    <location>
        <begin position="217"/>
        <end position="250"/>
    </location>
</feature>
<comment type="caution">
    <text evidence="3">The sequence shown here is derived from an EMBL/GenBank/DDBJ whole genome shotgun (WGS) entry which is preliminary data.</text>
</comment>
<organism evidence="3 4">
    <name type="scientific">Rhizoctonia solani</name>
    <dbReference type="NCBI Taxonomy" id="456999"/>
    <lineage>
        <taxon>Eukaryota</taxon>
        <taxon>Fungi</taxon>
        <taxon>Dikarya</taxon>
        <taxon>Basidiomycota</taxon>
        <taxon>Agaricomycotina</taxon>
        <taxon>Agaricomycetes</taxon>
        <taxon>Cantharellales</taxon>
        <taxon>Ceratobasidiaceae</taxon>
        <taxon>Rhizoctonia</taxon>
    </lineage>
</organism>
<reference evidence="3" key="1">
    <citation type="submission" date="2021-01" db="EMBL/GenBank/DDBJ databases">
        <authorList>
            <person name="Kaushik A."/>
        </authorList>
    </citation>
    <scope>NUCLEOTIDE SEQUENCE</scope>
    <source>
        <strain evidence="3">AG6-10EEA</strain>
    </source>
</reference>